<dbReference type="InterPro" id="IPR044885">
    <property type="entry name" value="PRESA_N_sf"/>
</dbReference>
<dbReference type="EMBL" id="FLQV01003913">
    <property type="protein sequence ID" value="SBT02951.1"/>
    <property type="molecule type" value="Genomic_DNA"/>
</dbReference>
<proteinExistence type="predicted"/>
<name>A0A1A8XCL4_PLAOA</name>
<dbReference type="VEuPathDB" id="PlasmoDB:PocGH01_08046000"/>
<dbReference type="InterPro" id="IPR019111">
    <property type="entry name" value="PRESA_N"/>
</dbReference>
<dbReference type="Proteomes" id="UP000078546">
    <property type="component" value="Unassembled WGS sequence"/>
</dbReference>
<reference evidence="4" key="1">
    <citation type="submission" date="2016-05" db="EMBL/GenBank/DDBJ databases">
        <authorList>
            <person name="Lavstsen T."/>
            <person name="Jespersen J.S."/>
        </authorList>
    </citation>
    <scope>NUCLEOTIDE SEQUENCE [LARGE SCALE GENOMIC DNA]</scope>
</reference>
<dbReference type="Gene3D" id="6.10.280.180">
    <property type="entry name" value="Plasmodium RESA, N-terminal helical domain"/>
    <property type="match status" value="1"/>
</dbReference>
<accession>A0A1A8XCL4</accession>
<evidence type="ECO:0000313" key="5">
    <source>
        <dbReference type="Proteomes" id="UP000078546"/>
    </source>
</evidence>
<sequence length="285" mass="33562">MISRKNCNIISSGKVLDKSNVNVRSFRPNLRETDEKNNSRWSFLQLLLSIHFAACAVIIISVLLLNISSFDDTTVSPLELYGRYSRKLNELPRKKKSSGCFRFCKCKKGAVNADDEKKFSDDNEHRENVVIMDALREKCHDTTQQLSNEEIDVIMFLFSLETCPRKTDVYALWRKICSFERREKDKLKDNLEKLFNDLLKKYNVTEKIGMKYLNNSLTQIDKKFSKMENKFSSSLDDLYNQENVTHDTLKRFVDRCRDDFEKCRDDYWNSLQTVFETKVMSLRKS</sequence>
<evidence type="ECO:0000313" key="4">
    <source>
        <dbReference type="EMBL" id="SBT02951.1"/>
    </source>
</evidence>
<evidence type="ECO:0000256" key="1">
    <source>
        <dbReference type="SAM" id="Phobius"/>
    </source>
</evidence>
<evidence type="ECO:0000259" key="2">
    <source>
        <dbReference type="Pfam" id="PF09687"/>
    </source>
</evidence>
<dbReference type="PANTHER" id="PTHR36193:SF23">
    <property type="entry name" value="PHISTB DOMAIN-CONTAINING RESA-LIKE PROTEIN 1"/>
    <property type="match status" value="1"/>
</dbReference>
<evidence type="ECO:0000313" key="3">
    <source>
        <dbReference type="EMBL" id="SBS91339.1"/>
    </source>
</evidence>
<dbReference type="Pfam" id="PF09687">
    <property type="entry name" value="PRESAN"/>
    <property type="match status" value="1"/>
</dbReference>
<evidence type="ECO:0000313" key="6">
    <source>
        <dbReference type="Proteomes" id="UP000078560"/>
    </source>
</evidence>
<feature type="domain" description="Plasmodium RESA N-terminal" evidence="2">
    <location>
        <begin position="145"/>
        <end position="269"/>
    </location>
</feature>
<gene>
    <name evidence="4" type="ORF">POVCU1_082520</name>
    <name evidence="3" type="ORF">POVCU2_0066970</name>
</gene>
<dbReference type="PANTHER" id="PTHR36193">
    <property type="entry name" value="PHISTB DOMAIN-CONTAINING RESA-LIKE PROTEIN 1"/>
    <property type="match status" value="1"/>
</dbReference>
<dbReference type="EMBL" id="FLQU01001093">
    <property type="protein sequence ID" value="SBS91339.1"/>
    <property type="molecule type" value="Genomic_DNA"/>
</dbReference>
<protein>
    <recommendedName>
        <fullName evidence="2">Plasmodium RESA N-terminal domain-containing protein</fullName>
    </recommendedName>
</protein>
<organism evidence="4 5">
    <name type="scientific">Plasmodium ovale curtisi</name>
    <dbReference type="NCBI Taxonomy" id="864141"/>
    <lineage>
        <taxon>Eukaryota</taxon>
        <taxon>Sar</taxon>
        <taxon>Alveolata</taxon>
        <taxon>Apicomplexa</taxon>
        <taxon>Aconoidasida</taxon>
        <taxon>Haemosporida</taxon>
        <taxon>Plasmodiidae</taxon>
        <taxon>Plasmodium</taxon>
        <taxon>Plasmodium (Plasmodium)</taxon>
    </lineage>
</organism>
<dbReference type="Proteomes" id="UP000078560">
    <property type="component" value="Unassembled WGS sequence"/>
</dbReference>
<dbReference type="AlphaFoldDB" id="A0A1A8XCL4"/>
<reference evidence="5 6" key="2">
    <citation type="submission" date="2016-05" db="EMBL/GenBank/DDBJ databases">
        <authorList>
            <person name="Naeem Raeece"/>
        </authorList>
    </citation>
    <scope>NUCLEOTIDE SEQUENCE [LARGE SCALE GENOMIC DNA]</scope>
</reference>
<keyword evidence="1" id="KW-1133">Transmembrane helix</keyword>
<feature type="transmembrane region" description="Helical" evidence="1">
    <location>
        <begin position="46"/>
        <end position="67"/>
    </location>
</feature>
<keyword evidence="1" id="KW-0812">Transmembrane</keyword>
<keyword evidence="1" id="KW-0472">Membrane</keyword>